<protein>
    <recommendedName>
        <fullName evidence="4">DUF3592 domain-containing protein</fullName>
    </recommendedName>
</protein>
<accession>A0ABN2Y4T7</accession>
<dbReference type="EMBL" id="BAAAQA010000033">
    <property type="protein sequence ID" value="GAA2122118.1"/>
    <property type="molecule type" value="Genomic_DNA"/>
</dbReference>
<evidence type="ECO:0000313" key="3">
    <source>
        <dbReference type="Proteomes" id="UP001500166"/>
    </source>
</evidence>
<comment type="caution">
    <text evidence="2">The sequence shown here is derived from an EMBL/GenBank/DDBJ whole genome shotgun (WGS) entry which is preliminary data.</text>
</comment>
<feature type="transmembrane region" description="Helical" evidence="1">
    <location>
        <begin position="118"/>
        <end position="142"/>
    </location>
</feature>
<keyword evidence="1" id="KW-0812">Transmembrane</keyword>
<name>A0ABN2Y4T7_9MICC</name>
<keyword evidence="3" id="KW-1185">Reference proteome</keyword>
<evidence type="ECO:0000313" key="2">
    <source>
        <dbReference type="EMBL" id="GAA2122118.1"/>
    </source>
</evidence>
<organism evidence="2 3">
    <name type="scientific">Kocuria atrinae</name>
    <dbReference type="NCBI Taxonomy" id="592377"/>
    <lineage>
        <taxon>Bacteria</taxon>
        <taxon>Bacillati</taxon>
        <taxon>Actinomycetota</taxon>
        <taxon>Actinomycetes</taxon>
        <taxon>Micrococcales</taxon>
        <taxon>Micrococcaceae</taxon>
        <taxon>Kocuria</taxon>
    </lineage>
</organism>
<feature type="transmembrane region" description="Helical" evidence="1">
    <location>
        <begin position="6"/>
        <end position="25"/>
    </location>
</feature>
<proteinExistence type="predicted"/>
<keyword evidence="1" id="KW-1133">Transmembrane helix</keyword>
<keyword evidence="1" id="KW-0472">Membrane</keyword>
<dbReference type="Proteomes" id="UP001500166">
    <property type="component" value="Unassembled WGS sequence"/>
</dbReference>
<evidence type="ECO:0000256" key="1">
    <source>
        <dbReference type="SAM" id="Phobius"/>
    </source>
</evidence>
<gene>
    <name evidence="2" type="ORF">GCM10009824_24900</name>
</gene>
<evidence type="ECO:0008006" key="4">
    <source>
        <dbReference type="Google" id="ProtNLM"/>
    </source>
</evidence>
<reference evidence="2 3" key="1">
    <citation type="journal article" date="2019" name="Int. J. Syst. Evol. Microbiol.">
        <title>The Global Catalogue of Microorganisms (GCM) 10K type strain sequencing project: providing services to taxonomists for standard genome sequencing and annotation.</title>
        <authorList>
            <consortium name="The Broad Institute Genomics Platform"/>
            <consortium name="The Broad Institute Genome Sequencing Center for Infectious Disease"/>
            <person name="Wu L."/>
            <person name="Ma J."/>
        </authorList>
    </citation>
    <scope>NUCLEOTIDE SEQUENCE [LARGE SCALE GENOMIC DNA]</scope>
    <source>
        <strain evidence="2 3">JCM 15914</strain>
    </source>
</reference>
<dbReference type="RefSeq" id="WP_344225337.1">
    <property type="nucleotide sequence ID" value="NZ_BAAAQA010000033.1"/>
</dbReference>
<sequence length="145" mass="16287">MRTLISIGYIAGAILQALALVWVYFQLRRTLQRNEERDAARCQAERTYEARLGQAKKDYEVTYKGTPKMYEWWASGERQEVEDAYSEELKNADALVSWHEATPTAGDVRMTTAQLDGYWTQGALLVLGILISCSASVASVYLPAS</sequence>